<dbReference type="RefSeq" id="WP_149786031.1">
    <property type="nucleotide sequence ID" value="NZ_FNIO01000001.1"/>
</dbReference>
<organism evidence="2 3">
    <name type="scientific">Lutimaribacter pacificus</name>
    <dbReference type="NCBI Taxonomy" id="391948"/>
    <lineage>
        <taxon>Bacteria</taxon>
        <taxon>Pseudomonadati</taxon>
        <taxon>Pseudomonadota</taxon>
        <taxon>Alphaproteobacteria</taxon>
        <taxon>Rhodobacterales</taxon>
        <taxon>Roseobacteraceae</taxon>
        <taxon>Lutimaribacter</taxon>
    </lineage>
</organism>
<dbReference type="Gene3D" id="3.40.50.1820">
    <property type="entry name" value="alpha/beta hydrolase"/>
    <property type="match status" value="1"/>
</dbReference>
<dbReference type="Pfam" id="PF08840">
    <property type="entry name" value="BAAT_C"/>
    <property type="match status" value="1"/>
</dbReference>
<gene>
    <name evidence="2" type="ORF">SAMN05444142_1011132</name>
</gene>
<evidence type="ECO:0000313" key="3">
    <source>
        <dbReference type="Proteomes" id="UP000324252"/>
    </source>
</evidence>
<dbReference type="SUPFAM" id="SSF53474">
    <property type="entry name" value="alpha/beta-Hydrolases"/>
    <property type="match status" value="1"/>
</dbReference>
<evidence type="ECO:0000313" key="2">
    <source>
        <dbReference type="EMBL" id="SHJ71665.1"/>
    </source>
</evidence>
<name>A0A1H0AAA5_9RHOB</name>
<dbReference type="OrthoDB" id="9780765at2"/>
<proteinExistence type="predicted"/>
<dbReference type="InterPro" id="IPR029058">
    <property type="entry name" value="AB_hydrolase_fold"/>
</dbReference>
<dbReference type="GO" id="GO:0016787">
    <property type="term" value="F:hydrolase activity"/>
    <property type="evidence" value="ECO:0007669"/>
    <property type="project" value="UniProtKB-KW"/>
</dbReference>
<dbReference type="InterPro" id="IPR014940">
    <property type="entry name" value="BAAT_C"/>
</dbReference>
<dbReference type="AlphaFoldDB" id="A0A1H0AAA5"/>
<accession>A0A1H0AAA5</accession>
<feature type="domain" description="BAAT/Acyl-CoA thioester hydrolase C-terminal" evidence="1">
    <location>
        <begin position="104"/>
        <end position="259"/>
    </location>
</feature>
<protein>
    <submittedName>
        <fullName evidence="2">BAAT / Acyl-CoA thioester hydrolase C terminal</fullName>
    </submittedName>
</protein>
<keyword evidence="3" id="KW-1185">Reference proteome</keyword>
<keyword evidence="2" id="KW-0378">Hydrolase</keyword>
<dbReference type="Proteomes" id="UP000324252">
    <property type="component" value="Unassembled WGS sequence"/>
</dbReference>
<sequence>MRWAAALLLLSAALLAGVLAWRMIPPAAGIAPRLDAGAGRAPVVLLLGPQTGGRPGAGDPLPQELRNAGFRVARVGWIGMPGTPARLDRIALDPFDSYLEGLAARGDVDRRCLYVAGASRGAELALLIASGNGAVGAVAAVAPAHVAFQAPGIAPLRQSAWRRGGAPVAFVPFRADLRALRGLVTGDRFAGRYARALQDAAAVARAAIPVERIAGPVLLIGAARDEVWPSARMAQAVADRLAESAFAHEVGLTIVDAGHDLLARGDVRAGIVTFLTGAAQRAGCLPPVAR</sequence>
<reference evidence="2 3" key="1">
    <citation type="submission" date="2016-11" db="EMBL/GenBank/DDBJ databases">
        <authorList>
            <person name="Varghese N."/>
            <person name="Submissions S."/>
        </authorList>
    </citation>
    <scope>NUCLEOTIDE SEQUENCE [LARGE SCALE GENOMIC DNA]</scope>
    <source>
        <strain evidence="2 3">DSM 29620</strain>
    </source>
</reference>
<dbReference type="EMBL" id="FQZZ01000001">
    <property type="protein sequence ID" value="SHJ71665.1"/>
    <property type="molecule type" value="Genomic_DNA"/>
</dbReference>
<evidence type="ECO:0000259" key="1">
    <source>
        <dbReference type="Pfam" id="PF08840"/>
    </source>
</evidence>